<evidence type="ECO:0000256" key="4">
    <source>
        <dbReference type="SAM" id="SignalP"/>
    </source>
</evidence>
<dbReference type="InterPro" id="IPR002053">
    <property type="entry name" value="Glyco_hydro_25"/>
</dbReference>
<sequence length="407" mass="44505">MKNKIILGFAVCAGLFLCGQNVQANRLGQDVSSYQLSDFGYMLQRKQLGSEFTIVKLGGSGGFEGEHYQNPKASAQLTNASKSGQDVAGYFWGQFGSDRLMAQKMAGYAVADAHRTGLKQGAAIALDYEQGASMSRTANTDAIIEFMSAVKSAGYKPLLYSGAYYMKRYVDIERIGKQFGTCLWVASYKTTGLQLAPDFAYFPSMNYVAMWQFADNWHGTDGNVELVSVIKGDVKNNVAVKPTVTVSGSYYTIKFGDSWWSIANRFGMDMYQLAQLNGMSINNVIHPGQKIKVKGTIKNGAKPIKNNNTSSYLVKPGDSWWSIAAKHGLSMYALAQRNGKTIYTVIHPGDRLTISGRTATATCAYTVKRGDTLSAIACRLGVSVGYLARKNSIINPNRIYLGDNLTY</sequence>
<name>G2SN58_LIGR2</name>
<dbReference type="InterPro" id="IPR017853">
    <property type="entry name" value="GH"/>
</dbReference>
<proteinExistence type="inferred from homology"/>
<evidence type="ECO:0000313" key="6">
    <source>
        <dbReference type="EMBL" id="AEN78032.1"/>
    </source>
</evidence>
<feature type="domain" description="LysM" evidence="5">
    <location>
        <begin position="249"/>
        <end position="293"/>
    </location>
</feature>
<dbReference type="SMART" id="SM00641">
    <property type="entry name" value="Glyco_25"/>
    <property type="match status" value="1"/>
</dbReference>
<dbReference type="SUPFAM" id="SSF54106">
    <property type="entry name" value="LysM domain"/>
    <property type="match status" value="3"/>
</dbReference>
<feature type="chain" id="PRO_5003438318" evidence="4">
    <location>
        <begin position="25"/>
        <end position="407"/>
    </location>
</feature>
<dbReference type="GO" id="GO:0008932">
    <property type="term" value="F:lytic endotransglycosylase activity"/>
    <property type="evidence" value="ECO:0007669"/>
    <property type="project" value="TreeGrafter"/>
</dbReference>
<protein>
    <submittedName>
        <fullName evidence="6">Lysin</fullName>
    </submittedName>
</protein>
<dbReference type="GeneID" id="29801846"/>
<evidence type="ECO:0000256" key="2">
    <source>
        <dbReference type="ARBA" id="ARBA00022801"/>
    </source>
</evidence>
<dbReference type="SUPFAM" id="SSF51445">
    <property type="entry name" value="(Trans)glycosidases"/>
    <property type="match status" value="1"/>
</dbReference>
<dbReference type="SMART" id="SM00257">
    <property type="entry name" value="LysM"/>
    <property type="match status" value="3"/>
</dbReference>
<evidence type="ECO:0000313" key="7">
    <source>
        <dbReference type="Proteomes" id="UP000001279"/>
    </source>
</evidence>
<dbReference type="InterPro" id="IPR036779">
    <property type="entry name" value="LysM_dom_sf"/>
</dbReference>
<feature type="signal peptide" evidence="4">
    <location>
        <begin position="1"/>
        <end position="24"/>
    </location>
</feature>
<keyword evidence="7" id="KW-1185">Reference proteome</keyword>
<dbReference type="eggNOG" id="COG3757">
    <property type="taxonomic scope" value="Bacteria"/>
</dbReference>
<dbReference type="STRING" id="1069534.LRC_07430"/>
<evidence type="ECO:0000256" key="3">
    <source>
        <dbReference type="ARBA" id="ARBA00023295"/>
    </source>
</evidence>
<organism evidence="6 7">
    <name type="scientific">Ligilactobacillus ruminis (strain ATCC 27782 / RF3)</name>
    <name type="common">Lactobacillus ruminis</name>
    <dbReference type="NCBI Taxonomy" id="1069534"/>
    <lineage>
        <taxon>Bacteria</taxon>
        <taxon>Bacillati</taxon>
        <taxon>Bacillota</taxon>
        <taxon>Bacilli</taxon>
        <taxon>Lactobacillales</taxon>
        <taxon>Lactobacillaceae</taxon>
        <taxon>Ligilactobacillus</taxon>
    </lineage>
</organism>
<dbReference type="PANTHER" id="PTHR33734:SF22">
    <property type="entry name" value="MEMBRANE-BOUND LYTIC MUREIN TRANSGLYCOSYLASE D"/>
    <property type="match status" value="1"/>
</dbReference>
<dbReference type="InterPro" id="IPR018077">
    <property type="entry name" value="Glyco_hydro_fam25_subgr"/>
</dbReference>
<accession>G2SN58</accession>
<dbReference type="KEGG" id="lrm:LRC_07430"/>
<dbReference type="AlphaFoldDB" id="G2SN58"/>
<dbReference type="GO" id="GO:0009253">
    <property type="term" value="P:peptidoglycan catabolic process"/>
    <property type="evidence" value="ECO:0007669"/>
    <property type="project" value="InterPro"/>
</dbReference>
<keyword evidence="4" id="KW-0732">Signal</keyword>
<dbReference type="RefSeq" id="WP_014073252.1">
    <property type="nucleotide sequence ID" value="NC_015975.1"/>
</dbReference>
<dbReference type="PROSITE" id="PS51782">
    <property type="entry name" value="LYSM"/>
    <property type="match status" value="3"/>
</dbReference>
<dbReference type="GO" id="GO:0003796">
    <property type="term" value="F:lysozyme activity"/>
    <property type="evidence" value="ECO:0007669"/>
    <property type="project" value="InterPro"/>
</dbReference>
<dbReference type="Pfam" id="PF01183">
    <property type="entry name" value="Glyco_hydro_25"/>
    <property type="match status" value="1"/>
</dbReference>
<dbReference type="Proteomes" id="UP000001279">
    <property type="component" value="Chromosome"/>
</dbReference>
<keyword evidence="3" id="KW-0326">Glycosidase</keyword>
<evidence type="ECO:0000256" key="1">
    <source>
        <dbReference type="ARBA" id="ARBA00010646"/>
    </source>
</evidence>
<comment type="similarity">
    <text evidence="1">Belongs to the glycosyl hydrolase 25 family.</text>
</comment>
<feature type="domain" description="LysM" evidence="5">
    <location>
        <begin position="363"/>
        <end position="407"/>
    </location>
</feature>
<dbReference type="InterPro" id="IPR018392">
    <property type="entry name" value="LysM"/>
</dbReference>
<dbReference type="Pfam" id="PF01476">
    <property type="entry name" value="LysM"/>
    <property type="match status" value="3"/>
</dbReference>
<dbReference type="HOGENOM" id="CLU_050672_0_0_9"/>
<keyword evidence="2" id="KW-0378">Hydrolase</keyword>
<dbReference type="Gene3D" id="3.10.350.10">
    <property type="entry name" value="LysM domain"/>
    <property type="match status" value="3"/>
</dbReference>
<dbReference type="CDD" id="cd00118">
    <property type="entry name" value="LysM"/>
    <property type="match status" value="3"/>
</dbReference>
<dbReference type="EMBL" id="CP003032">
    <property type="protein sequence ID" value="AEN78032.1"/>
    <property type="molecule type" value="Genomic_DNA"/>
</dbReference>
<dbReference type="eggNOG" id="COG1388">
    <property type="taxonomic scope" value="Bacteria"/>
</dbReference>
<reference evidence="6 7" key="1">
    <citation type="journal article" date="2011" name="Microb. Cell Fact.">
        <title>Genome sequences and comparative genomics of two Lactobacillus ruminis strains from the bovine and human intestinal tracts.</title>
        <authorList>
            <person name="Forde B.M."/>
            <person name="Neville B.A."/>
            <person name="O'Donnell M.M."/>
            <person name="Riboulet-Bisson E."/>
            <person name="Claesson M.J."/>
            <person name="Coghlan A."/>
            <person name="Ross R.P."/>
            <person name="O'Toole P.W."/>
        </authorList>
    </citation>
    <scope>NUCLEOTIDE SEQUENCE [LARGE SCALE GENOMIC DNA]</scope>
    <source>
        <strain evidence="7">ATCC 27782 / RF3</strain>
    </source>
</reference>
<dbReference type="PANTHER" id="PTHR33734">
    <property type="entry name" value="LYSM DOMAIN-CONTAINING GPI-ANCHORED PROTEIN 2"/>
    <property type="match status" value="1"/>
</dbReference>
<gene>
    <name evidence="6" type="ordered locus">LRC_07430</name>
</gene>
<feature type="domain" description="LysM" evidence="5">
    <location>
        <begin position="310"/>
        <end position="354"/>
    </location>
</feature>
<dbReference type="GO" id="GO:0016998">
    <property type="term" value="P:cell wall macromolecule catabolic process"/>
    <property type="evidence" value="ECO:0007669"/>
    <property type="project" value="InterPro"/>
</dbReference>
<dbReference type="PROSITE" id="PS51904">
    <property type="entry name" value="GLYCOSYL_HYDROL_F25_2"/>
    <property type="match status" value="1"/>
</dbReference>
<dbReference type="PATRIC" id="fig|1069534.5.peg.821"/>
<evidence type="ECO:0000259" key="5">
    <source>
        <dbReference type="PROSITE" id="PS51782"/>
    </source>
</evidence>
<dbReference type="Gene3D" id="3.20.20.80">
    <property type="entry name" value="Glycosidases"/>
    <property type="match status" value="1"/>
</dbReference>